<organism evidence="2 3">
    <name type="scientific">Dokdonella fugitiva</name>
    <dbReference type="NCBI Taxonomy" id="328517"/>
    <lineage>
        <taxon>Bacteria</taxon>
        <taxon>Pseudomonadati</taxon>
        <taxon>Pseudomonadota</taxon>
        <taxon>Gammaproteobacteria</taxon>
        <taxon>Lysobacterales</taxon>
        <taxon>Rhodanobacteraceae</taxon>
        <taxon>Dokdonella</taxon>
    </lineage>
</organism>
<comment type="caution">
    <text evidence="2">The sequence shown here is derived from an EMBL/GenBank/DDBJ whole genome shotgun (WGS) entry which is preliminary data.</text>
</comment>
<dbReference type="OrthoDB" id="5347798at2"/>
<gene>
    <name evidence="2" type="ORF">EV148_110108</name>
</gene>
<dbReference type="RefSeq" id="WP_131999839.1">
    <property type="nucleotide sequence ID" value="NZ_SLWQ01000010.1"/>
</dbReference>
<proteinExistence type="predicted"/>
<evidence type="ECO:0000313" key="3">
    <source>
        <dbReference type="Proteomes" id="UP000294862"/>
    </source>
</evidence>
<dbReference type="AlphaFoldDB" id="A0A4R2I0N5"/>
<protein>
    <recommendedName>
        <fullName evidence="4">Outer membrane protein OmpA-like peptidoglycan-associated protein</fullName>
    </recommendedName>
</protein>
<evidence type="ECO:0000256" key="1">
    <source>
        <dbReference type="SAM" id="MobiDB-lite"/>
    </source>
</evidence>
<dbReference type="Proteomes" id="UP000294862">
    <property type="component" value="Unassembled WGS sequence"/>
</dbReference>
<feature type="region of interest" description="Disordered" evidence="1">
    <location>
        <begin position="1"/>
        <end position="35"/>
    </location>
</feature>
<reference evidence="2 3" key="1">
    <citation type="journal article" date="2015" name="Stand. Genomic Sci.">
        <title>Genomic Encyclopedia of Bacterial and Archaeal Type Strains, Phase III: the genomes of soil and plant-associated and newly described type strains.</title>
        <authorList>
            <person name="Whitman W.B."/>
            <person name="Woyke T."/>
            <person name="Klenk H.P."/>
            <person name="Zhou Y."/>
            <person name="Lilburn T.G."/>
            <person name="Beck B.J."/>
            <person name="De Vos P."/>
            <person name="Vandamme P."/>
            <person name="Eisen J.A."/>
            <person name="Garrity G."/>
            <person name="Hugenholtz P."/>
            <person name="Kyrpides N.C."/>
        </authorList>
    </citation>
    <scope>NUCLEOTIDE SEQUENCE [LARGE SCALE GENOMIC DNA]</scope>
    <source>
        <strain evidence="2 3">A3</strain>
    </source>
</reference>
<evidence type="ECO:0008006" key="4">
    <source>
        <dbReference type="Google" id="ProtNLM"/>
    </source>
</evidence>
<feature type="region of interest" description="Disordered" evidence="1">
    <location>
        <begin position="587"/>
        <end position="612"/>
    </location>
</feature>
<dbReference type="EMBL" id="SLWQ01000010">
    <property type="protein sequence ID" value="TCO37297.1"/>
    <property type="molecule type" value="Genomic_DNA"/>
</dbReference>
<evidence type="ECO:0000313" key="2">
    <source>
        <dbReference type="EMBL" id="TCO37297.1"/>
    </source>
</evidence>
<sequence length="612" mass="64004">MTSPGIGDLAGRPVAPRMADPAEAPSREASEAPGGFERLRELLLGGERRELADARARIAELERAQRDLPARLPDAAVEALRNEQGNPRVAAALSEPVAQALGAAVQKHRQSLVDALFPILGPMIRKSIAEALRSLVANLNGAIESSFTARGLKWRFEAWRGGVPYAEVVLKHRLAYGIDHVFLIERASGLVLHHASAPGLPPLDADAIAGMLTALGDFVDDSVGGDVGGALESAQVGADLVWVEHGPRANLACFVHGVPPAQLRTLMEQRLEEIHAHLLALPPDAPLQSLGEDALVRGLLAPAALLRDTEEATAPSSARKPSRVPLLVIGALALALLGGLAWSRWRWDARIDALRARLAAHPGFVLTGIEARAWRALTVHGLLDPDAEPLDAVLAGADLGAVVPTLDASGYVSTDDAVIARRAARLLAPPGSVTLAVQGRVLRLSGTAPQAWIDAAQARAPWVAGVARVESSLSAAAAGAGDDAAVAQRQARLELERVLAELQARHVAFVQGVDPADGADAVVDDLAASLRRVTALAPAAKVEVGIRAYGSNDESGGSETNARVRAQRAQWLEHALAARGITGVSVADSAQPADAPNRRGAELRATVREAGP</sequence>
<feature type="compositionally biased region" description="Basic and acidic residues" evidence="1">
    <location>
        <begin position="596"/>
        <end position="612"/>
    </location>
</feature>
<name>A0A4R2I0N5_9GAMM</name>
<accession>A0A4R2I0N5</accession>
<keyword evidence="3" id="KW-1185">Reference proteome</keyword>